<dbReference type="InterPro" id="IPR032834">
    <property type="entry name" value="NatK-like_C"/>
</dbReference>
<accession>A0A4P6YR23</accession>
<feature type="transmembrane region" description="Helical" evidence="1">
    <location>
        <begin position="160"/>
        <end position="180"/>
    </location>
</feature>
<organism evidence="3 4">
    <name type="scientific">Periweissella cryptocerci</name>
    <dbReference type="NCBI Taxonomy" id="2506420"/>
    <lineage>
        <taxon>Bacteria</taxon>
        <taxon>Bacillati</taxon>
        <taxon>Bacillota</taxon>
        <taxon>Bacilli</taxon>
        <taxon>Lactobacillales</taxon>
        <taxon>Lactobacillaceae</taxon>
        <taxon>Periweissella</taxon>
    </lineage>
</organism>
<dbReference type="InterPro" id="IPR036890">
    <property type="entry name" value="HATPase_C_sf"/>
</dbReference>
<keyword evidence="1" id="KW-0812">Transmembrane</keyword>
<dbReference type="OrthoDB" id="1652078at2"/>
<dbReference type="PANTHER" id="PTHR40448">
    <property type="entry name" value="TWO-COMPONENT SENSOR HISTIDINE KINASE"/>
    <property type="match status" value="1"/>
</dbReference>
<feature type="transmembrane region" description="Helical" evidence="1">
    <location>
        <begin position="7"/>
        <end position="28"/>
    </location>
</feature>
<keyword evidence="1" id="KW-1133">Transmembrane helix</keyword>
<dbReference type="Proteomes" id="UP000292886">
    <property type="component" value="Chromosome"/>
</dbReference>
<sequence length="437" mass="50499">MATTTSLQSLVEEIISVWSFIILTYWFLPELTKIKTLTKFNIAMAIFLPLAEGNYLWADLFYVSVVALIIWRRSASYQKLIINFSIIWMIWELTPIYGDWLTAHVFFPAQAKQQYLSWLALLTDDLLTLMFFVVAAVLIRKVLSKPLNSFDNFSDKYKASMLKLFAFMSVVFFLIANIYLKITSDQYTNIVMLALTAFTVISIWMYHFFFRAYEDSLQQQIEKSNYQFLQEYNQLLVEANNHARAFKHDTNNLLSGIEAYIDENDMDGLRVYINQILKLNNQRLEPDHVATMLKNIQSLALRHTLITKLRKAQDLGTQIHLVADPDFILTLTDVDMVRVVSILLDNAIEAVADHPEESHINITLTSNEHENQLVIKNSIFEHVDIEHVYESGHTTKENHTGLGLHTVQAIVHKHPNVFFGVEATDSYFQVTLTSRKD</sequence>
<feature type="transmembrane region" description="Helical" evidence="1">
    <location>
        <begin position="118"/>
        <end position="139"/>
    </location>
</feature>
<dbReference type="RefSeq" id="WP_133362148.1">
    <property type="nucleotide sequence ID" value="NZ_CP037940.1"/>
</dbReference>
<keyword evidence="1" id="KW-0472">Membrane</keyword>
<name>A0A4P6YR23_9LACO</name>
<dbReference type="Pfam" id="PF14501">
    <property type="entry name" value="HATPase_c_5"/>
    <property type="match status" value="1"/>
</dbReference>
<dbReference type="AlphaFoldDB" id="A0A4P6YR23"/>
<evidence type="ECO:0000313" key="3">
    <source>
        <dbReference type="EMBL" id="QBO35068.1"/>
    </source>
</evidence>
<evidence type="ECO:0000313" key="4">
    <source>
        <dbReference type="Proteomes" id="UP000292886"/>
    </source>
</evidence>
<feature type="transmembrane region" description="Helical" evidence="1">
    <location>
        <begin position="186"/>
        <end position="209"/>
    </location>
</feature>
<proteinExistence type="predicted"/>
<dbReference type="PANTHER" id="PTHR40448:SF1">
    <property type="entry name" value="TWO-COMPONENT SENSOR HISTIDINE KINASE"/>
    <property type="match status" value="1"/>
</dbReference>
<reference evidence="4" key="1">
    <citation type="submission" date="2019-03" db="EMBL/GenBank/DDBJ databases">
        <title>Weissella sp. 26KH-42 Genome sequencing.</title>
        <authorList>
            <person name="Heo J."/>
            <person name="Kim S.-J."/>
            <person name="Kim J.-S."/>
            <person name="Hong S.-B."/>
            <person name="Kwon S.-W."/>
        </authorList>
    </citation>
    <scope>NUCLEOTIDE SEQUENCE [LARGE SCALE GENOMIC DNA]</scope>
    <source>
        <strain evidence="4">26KH-42</strain>
    </source>
</reference>
<dbReference type="SUPFAM" id="SSF55874">
    <property type="entry name" value="ATPase domain of HSP90 chaperone/DNA topoisomerase II/histidine kinase"/>
    <property type="match status" value="1"/>
</dbReference>
<feature type="transmembrane region" description="Helical" evidence="1">
    <location>
        <begin position="54"/>
        <end position="71"/>
    </location>
</feature>
<dbReference type="GO" id="GO:0042802">
    <property type="term" value="F:identical protein binding"/>
    <property type="evidence" value="ECO:0007669"/>
    <property type="project" value="TreeGrafter"/>
</dbReference>
<gene>
    <name evidence="3" type="ORF">EQG49_00675</name>
</gene>
<dbReference type="EMBL" id="CP037940">
    <property type="protein sequence ID" value="QBO35068.1"/>
    <property type="molecule type" value="Genomic_DNA"/>
</dbReference>
<evidence type="ECO:0000256" key="1">
    <source>
        <dbReference type="SAM" id="Phobius"/>
    </source>
</evidence>
<dbReference type="Gene3D" id="3.30.565.10">
    <property type="entry name" value="Histidine kinase-like ATPase, C-terminal domain"/>
    <property type="match status" value="1"/>
</dbReference>
<feature type="domain" description="Sensor histidine kinase NatK-like C-terminal" evidence="2">
    <location>
        <begin position="334"/>
        <end position="432"/>
    </location>
</feature>
<protein>
    <submittedName>
        <fullName evidence="3">GHKL domain-containing protein</fullName>
    </submittedName>
</protein>
<evidence type="ECO:0000259" key="2">
    <source>
        <dbReference type="Pfam" id="PF14501"/>
    </source>
</evidence>
<keyword evidence="4" id="KW-1185">Reference proteome</keyword>
<feature type="transmembrane region" description="Helical" evidence="1">
    <location>
        <begin position="80"/>
        <end position="98"/>
    </location>
</feature>
<dbReference type="KEGG" id="wei:EQG49_00675"/>